<keyword evidence="15" id="KW-1185">Reference proteome</keyword>
<feature type="binding site" evidence="12">
    <location>
        <position position="432"/>
    </location>
    <ligand>
        <name>K(+)</name>
        <dbReference type="ChEBI" id="CHEBI:29103"/>
    </ligand>
</feature>
<dbReference type="InterPro" id="IPR004772">
    <property type="entry name" value="TrkH"/>
</dbReference>
<feature type="transmembrane region" description="Helical" evidence="13">
    <location>
        <begin position="70"/>
        <end position="91"/>
    </location>
</feature>
<dbReference type="GO" id="GO:0015379">
    <property type="term" value="F:potassium:chloride symporter activity"/>
    <property type="evidence" value="ECO:0007669"/>
    <property type="project" value="InterPro"/>
</dbReference>
<feature type="transmembrane region" description="Helical" evidence="13">
    <location>
        <begin position="37"/>
        <end position="58"/>
    </location>
</feature>
<dbReference type="AlphaFoldDB" id="A0A0X8FML7"/>
<dbReference type="STRING" id="128944.AWM75_01115"/>
<gene>
    <name evidence="14" type="ORF">AWM75_01115</name>
</gene>
<feature type="transmembrane region" description="Helical" evidence="13">
    <location>
        <begin position="237"/>
        <end position="260"/>
    </location>
</feature>
<dbReference type="EMBL" id="CP014163">
    <property type="protein sequence ID" value="AMC00018.1"/>
    <property type="molecule type" value="Genomic_DNA"/>
</dbReference>
<keyword evidence="5" id="KW-0997">Cell inner membrane</keyword>
<feature type="transmembrane region" description="Helical" evidence="13">
    <location>
        <begin position="272"/>
        <end position="292"/>
    </location>
</feature>
<dbReference type="GO" id="GO:0046872">
    <property type="term" value="F:metal ion binding"/>
    <property type="evidence" value="ECO:0007669"/>
    <property type="project" value="UniProtKB-KW"/>
</dbReference>
<dbReference type="PANTHER" id="PTHR32024:SF2">
    <property type="entry name" value="TRK SYSTEM POTASSIUM UPTAKE PROTEIN TRKG-RELATED"/>
    <property type="match status" value="1"/>
</dbReference>
<evidence type="ECO:0000256" key="7">
    <source>
        <dbReference type="ARBA" id="ARBA00022692"/>
    </source>
</evidence>
<keyword evidence="8 12" id="KW-0630">Potassium</keyword>
<proteinExistence type="inferred from homology"/>
<accession>A0A0X8FML7</accession>
<feature type="binding site" evidence="12">
    <location>
        <position position="112"/>
    </location>
    <ligand>
        <name>K(+)</name>
        <dbReference type="ChEBI" id="CHEBI:29103"/>
    </ligand>
</feature>
<dbReference type="OrthoDB" id="9810952at2"/>
<organism evidence="14 15">
    <name type="scientific">Aerococcus urinaehominis</name>
    <dbReference type="NCBI Taxonomy" id="128944"/>
    <lineage>
        <taxon>Bacteria</taxon>
        <taxon>Bacillati</taxon>
        <taxon>Bacillota</taxon>
        <taxon>Bacilli</taxon>
        <taxon>Lactobacillales</taxon>
        <taxon>Aerococcaceae</taxon>
        <taxon>Aerococcus</taxon>
    </lineage>
</organism>
<feature type="transmembrane region" description="Helical" evidence="13">
    <location>
        <begin position="454"/>
        <end position="475"/>
    </location>
</feature>
<evidence type="ECO:0000256" key="5">
    <source>
        <dbReference type="ARBA" id="ARBA00022519"/>
    </source>
</evidence>
<comment type="similarity">
    <text evidence="2">Belongs to the TrkH potassium transport family.</text>
</comment>
<feature type="transmembrane region" description="Helical" evidence="13">
    <location>
        <begin position="323"/>
        <end position="342"/>
    </location>
</feature>
<evidence type="ECO:0000313" key="15">
    <source>
        <dbReference type="Proteomes" id="UP000062260"/>
    </source>
</evidence>
<keyword evidence="12" id="KW-0479">Metal-binding</keyword>
<evidence type="ECO:0000256" key="9">
    <source>
        <dbReference type="ARBA" id="ARBA00022989"/>
    </source>
</evidence>
<feature type="binding site" evidence="12">
    <location>
        <position position="221"/>
    </location>
    <ligand>
        <name>K(+)</name>
        <dbReference type="ChEBI" id="CHEBI:29103"/>
    </ligand>
</feature>
<evidence type="ECO:0000256" key="8">
    <source>
        <dbReference type="ARBA" id="ARBA00022958"/>
    </source>
</evidence>
<keyword evidence="10" id="KW-0406">Ion transport</keyword>
<keyword evidence="11 13" id="KW-0472">Membrane</keyword>
<dbReference type="PANTHER" id="PTHR32024">
    <property type="entry name" value="TRK SYSTEM POTASSIUM UPTAKE PROTEIN TRKG-RELATED"/>
    <property type="match status" value="1"/>
</dbReference>
<feature type="transmembrane region" description="Helical" evidence="13">
    <location>
        <begin position="129"/>
        <end position="151"/>
    </location>
</feature>
<protein>
    <submittedName>
        <fullName evidence="14">Trk family cation uptake protein</fullName>
    </submittedName>
</protein>
<dbReference type="Pfam" id="PF02386">
    <property type="entry name" value="TrkH"/>
    <property type="match status" value="1"/>
</dbReference>
<feature type="binding site" evidence="12">
    <location>
        <position position="111"/>
    </location>
    <ligand>
        <name>K(+)</name>
        <dbReference type="ChEBI" id="CHEBI:29103"/>
    </ligand>
</feature>
<dbReference type="Proteomes" id="UP000062260">
    <property type="component" value="Chromosome"/>
</dbReference>
<name>A0A0X8FML7_9LACT</name>
<keyword evidence="6" id="KW-0633">Potassium transport</keyword>
<sequence>MNLDIIRYLIGRLLMVLGLLMIPSVAVSLYFDNSHRVVLSFLIAMVLCWAAGAAISFRPLKNSDFFAKEGLALVSLSWMVIALFGALPFYISGAVPSYIDALFESVSGFTTTGASVLGSSLTALPEGLLFWRSFTLMVGGMGMLIFILYILPNLGAKGVYIMRAELPGPVFGKVESRVSSTIYILYIIYLLMTVAMTILLRLGGVAWFEAMLLAMGASGTGGFNVHANSIAYYDSTYIELVLTAGMFIFGMNFNFFYLIYEGKWRQVLKNEEFKWYVGIVLACVALIMLNVWPQYQDLTTWFTDVIFNVSSVMSTTAYTNMDLTVWPVFSQIILLFLMFSGAMSGSTTSGLKVARVAIFIKAIYREVHRLISPSRVVPLTFDGKVITKGVLYSVCFYLITYLGVFLTLMLVLSLDVDTFASAFNATIATLSNIGGSLDLLGPADDYALLSKTSKLVMCLGMIMGRLEIYPVLILFSRRTWQQT</sequence>
<evidence type="ECO:0000313" key="14">
    <source>
        <dbReference type="EMBL" id="AMC00018.1"/>
    </source>
</evidence>
<evidence type="ECO:0000256" key="11">
    <source>
        <dbReference type="ARBA" id="ARBA00023136"/>
    </source>
</evidence>
<dbReference type="GO" id="GO:0005886">
    <property type="term" value="C:plasma membrane"/>
    <property type="evidence" value="ECO:0007669"/>
    <property type="project" value="UniProtKB-SubCell"/>
</dbReference>
<reference evidence="14 15" key="1">
    <citation type="journal article" date="2016" name="Genome Announc.">
        <title>Complete Genome Sequences of Aerococcus christensenii CCUG 28831T, Aerococcus sanguinicola CCUG 43001T, Aerococcus urinae CCUG 36881T, Aerococcus urinaeequi CCUG 28094T, Aerococcus urinaehominis CCUG 42038 BT, and Aerococcus viridans CCUG 4311T.</title>
        <authorList>
            <person name="Carkaci D."/>
            <person name="Dargis R."/>
            <person name="Nielsen X.C."/>
            <person name="Skovgaard O."/>
            <person name="Fuursted K."/>
            <person name="Christensen J.J."/>
        </authorList>
    </citation>
    <scope>NUCLEOTIDE SEQUENCE [LARGE SCALE GENOMIC DNA]</scope>
    <source>
        <strain evidence="14 15">CCUG42038B</strain>
    </source>
</reference>
<keyword evidence="9 13" id="KW-1133">Transmembrane helix</keyword>
<evidence type="ECO:0000256" key="12">
    <source>
        <dbReference type="PIRSR" id="PIRSR006247-1"/>
    </source>
</evidence>
<keyword evidence="4" id="KW-1003">Cell membrane</keyword>
<feature type="transmembrane region" description="Helical" evidence="13">
    <location>
        <begin position="12"/>
        <end position="31"/>
    </location>
</feature>
<evidence type="ECO:0000256" key="10">
    <source>
        <dbReference type="ARBA" id="ARBA00023065"/>
    </source>
</evidence>
<dbReference type="InterPro" id="IPR003445">
    <property type="entry name" value="Cat_transpt"/>
</dbReference>
<keyword evidence="3" id="KW-0813">Transport</keyword>
<dbReference type="PIRSF" id="PIRSF006247">
    <property type="entry name" value="TrkH"/>
    <property type="match status" value="1"/>
</dbReference>
<comment type="subcellular location">
    <subcellularLocation>
        <location evidence="1">Cell inner membrane</location>
        <topology evidence="1">Multi-pass membrane protein</topology>
    </subcellularLocation>
</comment>
<evidence type="ECO:0000256" key="13">
    <source>
        <dbReference type="SAM" id="Phobius"/>
    </source>
</evidence>
<keyword evidence="7 13" id="KW-0812">Transmembrane</keyword>
<feature type="binding site" evidence="12">
    <location>
        <position position="315"/>
    </location>
    <ligand>
        <name>K(+)</name>
        <dbReference type="ChEBI" id="CHEBI:29103"/>
    </ligand>
</feature>
<reference evidence="15" key="2">
    <citation type="submission" date="2016-01" db="EMBL/GenBank/DDBJ databases">
        <title>Six Aerococcus type strain genome sequencing and assembly using PacBio and Illumina Hiseq.</title>
        <authorList>
            <person name="Carkaci D."/>
            <person name="Dargis R."/>
            <person name="Nielsen X.C."/>
            <person name="Skovgaard O."/>
            <person name="Fuursted K."/>
            <person name="Christensen J.J."/>
        </authorList>
    </citation>
    <scope>NUCLEOTIDE SEQUENCE [LARGE SCALE GENOMIC DNA]</scope>
    <source>
        <strain evidence="15">CCUG42038B</strain>
    </source>
</reference>
<feature type="transmembrane region" description="Helical" evidence="13">
    <location>
        <begin position="390"/>
        <end position="414"/>
    </location>
</feature>
<evidence type="ECO:0000256" key="4">
    <source>
        <dbReference type="ARBA" id="ARBA00022475"/>
    </source>
</evidence>
<evidence type="ECO:0000256" key="1">
    <source>
        <dbReference type="ARBA" id="ARBA00004429"/>
    </source>
</evidence>
<evidence type="ECO:0000256" key="3">
    <source>
        <dbReference type="ARBA" id="ARBA00022448"/>
    </source>
</evidence>
<feature type="transmembrane region" description="Helical" evidence="13">
    <location>
        <begin position="183"/>
        <end position="208"/>
    </location>
</feature>
<feature type="binding site" evidence="12">
    <location>
        <position position="316"/>
    </location>
    <ligand>
        <name>K(+)</name>
        <dbReference type="ChEBI" id="CHEBI:29103"/>
    </ligand>
</feature>
<dbReference type="KEGG" id="auh:AWM75_01115"/>
<evidence type="ECO:0000256" key="2">
    <source>
        <dbReference type="ARBA" id="ARBA00009137"/>
    </source>
</evidence>
<evidence type="ECO:0000256" key="6">
    <source>
        <dbReference type="ARBA" id="ARBA00022538"/>
    </source>
</evidence>